<feature type="transmembrane region" description="Helical" evidence="1">
    <location>
        <begin position="332"/>
        <end position="351"/>
    </location>
</feature>
<feature type="transmembrane region" description="Helical" evidence="1">
    <location>
        <begin position="149"/>
        <end position="167"/>
    </location>
</feature>
<keyword evidence="1" id="KW-1133">Transmembrane helix</keyword>
<dbReference type="InterPro" id="IPR018580">
    <property type="entry name" value="Uncharacterised_YfhO"/>
</dbReference>
<evidence type="ECO:0000256" key="1">
    <source>
        <dbReference type="SAM" id="Phobius"/>
    </source>
</evidence>
<proteinExistence type="predicted"/>
<feature type="transmembrane region" description="Helical" evidence="1">
    <location>
        <begin position="48"/>
        <end position="66"/>
    </location>
</feature>
<accession>A0A0G1DLI7</accession>
<sequence>MKKTSGFIFPLMLFALLAVIFFGKTLIPGSGKIIYGGDLLSQFYYWKGFLKDSLLSGFVPFWNPYLFSGTPFLAHPSTAFFYPATFIYLLFPLNISFSLVIAIHLLIAFAGMYRLAGRYADPISSAVAAAVFAFSGYYSARIYAGHIDLLTTSIWLPWIFLALISLLEKGFTKKRFITAVTVLSLLILAGYNAYLVFSAVTAGFFAAYFAYTQKSLRPFLITAGVYLTALALTAVQWLPTWQLTGQSIRAGGFPYDLASWGSLSISSLDLFFTPFNRTSLDRITFNLGGGPKVNPFDHFTGSLPLISVGFFSAVFLWRKLGNKKGKAVHPHFWLFTGISLFFLWIALGPNAPFNLHYFLYTFLPFYRFIRIPIQNLIIPVVFVPVLTGIVLSKIKYTNFKLIIGFLMIGELILFSRPFVFLTNLPAADTKLLTDIKTGEKTGRFMPGFRVVSPLLQKIDMNAPMMHKIYSTSGYDPVILKNYHRFADSANKNPGSSILWYNVEIPPLSADPAMMNFLGVKRILLESTQIKKNNFSLVNSSADYAIYGNSNSLPRFFPVSQIIWTDNDDKAARLISDREADLISSVVLEGSAGGDKTAGDCSTTGKVNLLEYLPNRIRLTSDFDCPVWLSSSEVYYPGWSAKIDGKTTRVIRSNLAFRTIFLPAGFHQIEYIYHPIIYLYAGVISLISFIVLVVVMNIKHEIKP</sequence>
<feature type="transmembrane region" description="Helical" evidence="1">
    <location>
        <begin position="6"/>
        <end position="27"/>
    </location>
</feature>
<gene>
    <name evidence="2" type="ORF">UV73_C0001G0241</name>
</gene>
<comment type="caution">
    <text evidence="2">The sequence shown here is derived from an EMBL/GenBank/DDBJ whole genome shotgun (WGS) entry which is preliminary data.</text>
</comment>
<keyword evidence="1" id="KW-0812">Transmembrane</keyword>
<feature type="transmembrane region" description="Helical" evidence="1">
    <location>
        <begin position="371"/>
        <end position="392"/>
    </location>
</feature>
<reference evidence="2 3" key="1">
    <citation type="journal article" date="2015" name="Nature">
        <title>rRNA introns, odd ribosomes, and small enigmatic genomes across a large radiation of phyla.</title>
        <authorList>
            <person name="Brown C.T."/>
            <person name="Hug L.A."/>
            <person name="Thomas B.C."/>
            <person name="Sharon I."/>
            <person name="Castelle C.J."/>
            <person name="Singh A."/>
            <person name="Wilkins M.J."/>
            <person name="Williams K.H."/>
            <person name="Banfield J.F."/>
        </authorList>
    </citation>
    <scope>NUCLEOTIDE SEQUENCE [LARGE SCALE GENOMIC DNA]</scope>
</reference>
<feature type="transmembrane region" description="Helical" evidence="1">
    <location>
        <begin position="179"/>
        <end position="207"/>
    </location>
</feature>
<dbReference type="PANTHER" id="PTHR38454">
    <property type="entry name" value="INTEGRAL MEMBRANE PROTEIN-RELATED"/>
    <property type="match status" value="1"/>
</dbReference>
<feature type="transmembrane region" description="Helical" evidence="1">
    <location>
        <begin position="86"/>
        <end position="111"/>
    </location>
</feature>
<feature type="transmembrane region" description="Helical" evidence="1">
    <location>
        <begin position="123"/>
        <end position="143"/>
    </location>
</feature>
<feature type="transmembrane region" description="Helical" evidence="1">
    <location>
        <begin position="399"/>
        <end position="421"/>
    </location>
</feature>
<dbReference type="AlphaFoldDB" id="A0A0G1DLI7"/>
<dbReference type="Proteomes" id="UP000034894">
    <property type="component" value="Unassembled WGS sequence"/>
</dbReference>
<evidence type="ECO:0008006" key="4">
    <source>
        <dbReference type="Google" id="ProtNLM"/>
    </source>
</evidence>
<evidence type="ECO:0000313" key="2">
    <source>
        <dbReference type="EMBL" id="KKS98720.1"/>
    </source>
</evidence>
<feature type="transmembrane region" description="Helical" evidence="1">
    <location>
        <begin position="676"/>
        <end position="697"/>
    </location>
</feature>
<feature type="transmembrane region" description="Helical" evidence="1">
    <location>
        <begin position="301"/>
        <end position="320"/>
    </location>
</feature>
<dbReference type="STRING" id="1618443.UV73_C0001G0241"/>
<keyword evidence="1" id="KW-0472">Membrane</keyword>
<dbReference type="EMBL" id="LCFP01000001">
    <property type="protein sequence ID" value="KKS98720.1"/>
    <property type="molecule type" value="Genomic_DNA"/>
</dbReference>
<organism evidence="2 3">
    <name type="scientific">Candidatus Gottesmanbacteria bacterium GW2011_GWA2_43_14</name>
    <dbReference type="NCBI Taxonomy" id="1618443"/>
    <lineage>
        <taxon>Bacteria</taxon>
        <taxon>Candidatus Gottesmaniibacteriota</taxon>
    </lineage>
</organism>
<evidence type="ECO:0000313" key="3">
    <source>
        <dbReference type="Proteomes" id="UP000034894"/>
    </source>
</evidence>
<name>A0A0G1DLI7_9BACT</name>
<dbReference type="PANTHER" id="PTHR38454:SF1">
    <property type="entry name" value="INTEGRAL MEMBRANE PROTEIN"/>
    <property type="match status" value="1"/>
</dbReference>
<protein>
    <recommendedName>
        <fullName evidence="4">Membrane protein 6-pyruvoyl-tetrahydropterin synthase-related domain-containing protein</fullName>
    </recommendedName>
</protein>
<feature type="transmembrane region" description="Helical" evidence="1">
    <location>
        <begin position="219"/>
        <end position="241"/>
    </location>
</feature>